<reference evidence="1 2" key="1">
    <citation type="submission" date="2013-11" db="EMBL/GenBank/DDBJ databases">
        <title>Genome sequencing of Stegodyphus mimosarum.</title>
        <authorList>
            <person name="Bechsgaard J."/>
        </authorList>
    </citation>
    <scope>NUCLEOTIDE SEQUENCE [LARGE SCALE GENOMIC DNA]</scope>
</reference>
<accession>A0A087T213</accession>
<feature type="non-terminal residue" evidence="1">
    <location>
        <position position="77"/>
    </location>
</feature>
<gene>
    <name evidence="1" type="ORF">X975_10427</name>
</gene>
<dbReference type="SUPFAM" id="SSF50998">
    <property type="entry name" value="Quinoprotein alcohol dehydrogenase-like"/>
    <property type="match status" value="1"/>
</dbReference>
<dbReference type="EMBL" id="KK113029">
    <property type="protein sequence ID" value="KFM59152.1"/>
    <property type="molecule type" value="Genomic_DNA"/>
</dbReference>
<dbReference type="InterPro" id="IPR011047">
    <property type="entry name" value="Quinoprotein_ADH-like_sf"/>
</dbReference>
<dbReference type="InterPro" id="IPR015943">
    <property type="entry name" value="WD40/YVTN_repeat-like_dom_sf"/>
</dbReference>
<evidence type="ECO:0000313" key="2">
    <source>
        <dbReference type="Proteomes" id="UP000054359"/>
    </source>
</evidence>
<dbReference type="InterPro" id="IPR052091">
    <property type="entry name" value="Beta-ala_Activ/Resist"/>
</dbReference>
<dbReference type="OrthoDB" id="6478170at2759"/>
<keyword evidence="2" id="KW-1185">Reference proteome</keyword>
<dbReference type="AlphaFoldDB" id="A0A087T213"/>
<name>A0A087T213_STEMI</name>
<protein>
    <submittedName>
        <fullName evidence="1">Acyl-CoA synthetase family member 4</fullName>
    </submittedName>
</protein>
<dbReference type="PANTHER" id="PTHR44394:SF1">
    <property type="entry name" value="BETA-ALANINE-ACTIVATING ENZYME"/>
    <property type="match status" value="1"/>
</dbReference>
<dbReference type="Gene3D" id="2.130.10.10">
    <property type="entry name" value="YVTN repeat-like/Quinoprotein amine dehydrogenase"/>
    <property type="match status" value="1"/>
</dbReference>
<proteinExistence type="predicted"/>
<organism evidence="1 2">
    <name type="scientific">Stegodyphus mimosarum</name>
    <name type="common">African social velvet spider</name>
    <dbReference type="NCBI Taxonomy" id="407821"/>
    <lineage>
        <taxon>Eukaryota</taxon>
        <taxon>Metazoa</taxon>
        <taxon>Ecdysozoa</taxon>
        <taxon>Arthropoda</taxon>
        <taxon>Chelicerata</taxon>
        <taxon>Arachnida</taxon>
        <taxon>Araneae</taxon>
        <taxon>Araneomorphae</taxon>
        <taxon>Entelegynae</taxon>
        <taxon>Eresoidea</taxon>
        <taxon>Eresidae</taxon>
        <taxon>Stegodyphus</taxon>
    </lineage>
</organism>
<dbReference type="GO" id="GO:0043041">
    <property type="term" value="P:amino acid activation for nonribosomal peptide biosynthetic process"/>
    <property type="evidence" value="ECO:0007669"/>
    <property type="project" value="TreeGrafter"/>
</dbReference>
<dbReference type="Proteomes" id="UP000054359">
    <property type="component" value="Unassembled WGS sequence"/>
</dbReference>
<dbReference type="STRING" id="407821.A0A087T213"/>
<dbReference type="PANTHER" id="PTHR44394">
    <property type="entry name" value="BETA-ALANINE-ACTIVATING ENZYME"/>
    <property type="match status" value="1"/>
</dbReference>
<sequence>MSVMLKYKIDLKKCVDASPCIVNFLQSDEMLIFIGSHSGTFCAITAENGTVKWSIQLPDRIESSSCVSYCGKYVLVG</sequence>
<evidence type="ECO:0000313" key="1">
    <source>
        <dbReference type="EMBL" id="KFM59152.1"/>
    </source>
</evidence>